<name>A0AC11BPE9_SHEEP</name>
<reference evidence="1" key="1">
    <citation type="submission" date="2020-11" db="EMBL/GenBank/DDBJ databases">
        <authorList>
            <person name="Davenport K.M."/>
            <person name="Bickhart D.M."/>
            <person name="Smith T.P.L."/>
            <person name="Murdoch B.M."/>
            <person name="Rosen B.D."/>
        </authorList>
    </citation>
    <scope>NUCLEOTIDE SEQUENCE [LARGE SCALE GENOMIC DNA]</scope>
    <source>
        <strain evidence="1">OAR_USU_Benz2616</strain>
    </source>
</reference>
<evidence type="ECO:0000313" key="1">
    <source>
        <dbReference type="Ensembl" id="ENSOARP00020016839.2"/>
    </source>
</evidence>
<reference evidence="1" key="2">
    <citation type="submission" date="2025-08" db="UniProtKB">
        <authorList>
            <consortium name="Ensembl"/>
        </authorList>
    </citation>
    <scope>IDENTIFICATION</scope>
</reference>
<accession>A0AC11BPE9</accession>
<reference evidence="1" key="3">
    <citation type="submission" date="2025-09" db="UniProtKB">
        <authorList>
            <consortium name="Ensembl"/>
        </authorList>
    </citation>
    <scope>IDENTIFICATION</scope>
</reference>
<proteinExistence type="predicted"/>
<gene>
    <name evidence="1" type="primary">ANGPTL4</name>
</gene>
<organism evidence="1">
    <name type="scientific">Ovis aries</name>
    <name type="common">Sheep</name>
    <dbReference type="NCBI Taxonomy" id="9940"/>
    <lineage>
        <taxon>Eukaryota</taxon>
        <taxon>Metazoa</taxon>
        <taxon>Chordata</taxon>
        <taxon>Craniata</taxon>
        <taxon>Vertebrata</taxon>
        <taxon>Euteleostomi</taxon>
        <taxon>Mammalia</taxon>
        <taxon>Eutheria</taxon>
        <taxon>Laurasiatheria</taxon>
        <taxon>Artiodactyla</taxon>
        <taxon>Ruminantia</taxon>
        <taxon>Pecora</taxon>
        <taxon>Bovidae</taxon>
        <taxon>Caprinae</taxon>
        <taxon>Ovis</taxon>
    </lineage>
</organism>
<dbReference type="Ensembl" id="ENSOART00020020348.2">
    <property type="protein sequence ID" value="ENSOARP00020016839.2"/>
    <property type="gene ID" value="ENSOARG00020013214.2"/>
</dbReference>
<sequence>MVRGQYGRHDGKRTSGPGERSQTSAPPTAPQTRHNYPAPSVLNPNPCPHSPPPELHAPRLPGSSFFARAALITEGVAQRHQAEGRGLSFVFPPASAPKRVLRQGPRVSSPRTSTPESLWRSLTPASPNLRVPKPEPPGRMRCAPTAGAALMLCAATAGLLSAQGRPEPPETPRFASWDEVNVLAHGLLQLGHGLREHVERTRGQLGELERRLGACGAACKDPEGSAAPPRAQANLVTPGGGDASPETLRSLKTQLEAQNSRIQQLFQKVAQQQRHLEKQHLRIQNLQSQMDHLAPRHLGHEMAKPARRKRLPKMAQLAGPAHNISHLHRLPRDCQELFEDGERESGLFQIQPQGSPPFLVNCKMTSDGGWTVIQRRQDGSVDFNQPWEAYKDGFGDPQGEFWLGLEKVHRILGDRGSRLAVQLQDWEGNAESLQFPIHLGGEDTAYSLQLTPLVASKLGATTFSPSGLSLPFSTWDQDHDLRGDKNCARSLSGGWWFGTCSHSNLNGQYFHSIPRQRQQRKKGIFWKTWRGRYYPLQATSILVQPTAAQAAS</sequence>
<protein>
    <submittedName>
        <fullName evidence="1">Angiopoietin like 4</fullName>
    </submittedName>
</protein>